<evidence type="ECO:0000313" key="2">
    <source>
        <dbReference type="EMBL" id="PGH23289.1"/>
    </source>
</evidence>
<dbReference type="AlphaFoldDB" id="A0A2B7YQH9"/>
<keyword evidence="1" id="KW-1133">Transmembrane helix</keyword>
<proteinExistence type="predicted"/>
<dbReference type="InterPro" id="IPR046368">
    <property type="entry name" value="Tag1"/>
</dbReference>
<dbReference type="GO" id="GO:0000329">
    <property type="term" value="C:fungal-type vacuole membrane"/>
    <property type="evidence" value="ECO:0007669"/>
    <property type="project" value="InterPro"/>
</dbReference>
<keyword evidence="1" id="KW-0472">Membrane</keyword>
<gene>
    <name evidence="2" type="ORF">AJ80_02705</name>
</gene>
<dbReference type="InterPro" id="IPR022185">
    <property type="entry name" value="DUF3712"/>
</dbReference>
<protein>
    <submittedName>
        <fullName evidence="2">Uncharacterized protein</fullName>
    </submittedName>
</protein>
<name>A0A2B7YQH9_POLH7</name>
<keyword evidence="1" id="KW-0812">Transmembrane</keyword>
<keyword evidence="3" id="KW-1185">Reference proteome</keyword>
<dbReference type="Proteomes" id="UP000224634">
    <property type="component" value="Unassembled WGS sequence"/>
</dbReference>
<organism evidence="2 3">
    <name type="scientific">Polytolypa hystricis (strain UAMH7299)</name>
    <dbReference type="NCBI Taxonomy" id="1447883"/>
    <lineage>
        <taxon>Eukaryota</taxon>
        <taxon>Fungi</taxon>
        <taxon>Dikarya</taxon>
        <taxon>Ascomycota</taxon>
        <taxon>Pezizomycotina</taxon>
        <taxon>Eurotiomycetes</taxon>
        <taxon>Eurotiomycetidae</taxon>
        <taxon>Onygenales</taxon>
        <taxon>Onygenales incertae sedis</taxon>
        <taxon>Polytolypa</taxon>
    </lineage>
</organism>
<dbReference type="PANTHER" id="PTHR35895">
    <property type="entry name" value="CHROMOSOME 16, WHOLE GENOME SHOTGUN SEQUENCE"/>
    <property type="match status" value="1"/>
</dbReference>
<evidence type="ECO:0000256" key="1">
    <source>
        <dbReference type="SAM" id="Phobius"/>
    </source>
</evidence>
<dbReference type="OrthoDB" id="10039566at2759"/>
<sequence>MSDKADRIEAERSADEAVSPAPKRGCLARFGANVKRFWWAYLIGFIAVVLVVVLPVIYVGYPNLAQRDVNKSTLDITEMEVSNPAPDSFDIKLRQVIGSDSHYKPLFYAFNATVKLAGAEDPFFTVEVPEVKAVDGAVSTINQKVQLPESGAFTDFSVAVMEKESLDIIIQGRPQLRVGKLPKATVDYDKTVTLKGLNGLKGFKVLDIKLASDQPDGANMIGEVLIPNPSIMTLAMGNITLDLSVEGTKIGISHLNNIVIRPGDNTFAMRTIANQSHVLSLVAGKDAKFKSGKIPLDIVGNSSVYNGELIPYFTKALSSNKLSIELDVLGALGG</sequence>
<dbReference type="PANTHER" id="PTHR35895:SF1">
    <property type="entry name" value="LIPID-BINDING SERUM GLYCOPROTEIN C-TERMINAL DOMAIN-CONTAINING PROTEIN"/>
    <property type="match status" value="1"/>
</dbReference>
<reference evidence="2 3" key="1">
    <citation type="submission" date="2017-10" db="EMBL/GenBank/DDBJ databases">
        <title>Comparative genomics in systemic dimorphic fungi from Ajellomycetaceae.</title>
        <authorList>
            <person name="Munoz J.F."/>
            <person name="Mcewen J.G."/>
            <person name="Clay O.K."/>
            <person name="Cuomo C.A."/>
        </authorList>
    </citation>
    <scope>NUCLEOTIDE SEQUENCE [LARGE SCALE GENOMIC DNA]</scope>
    <source>
        <strain evidence="2 3">UAMH7299</strain>
    </source>
</reference>
<comment type="caution">
    <text evidence="2">The sequence shown here is derived from an EMBL/GenBank/DDBJ whole genome shotgun (WGS) entry which is preliminary data.</text>
</comment>
<feature type="transmembrane region" description="Helical" evidence="1">
    <location>
        <begin position="38"/>
        <end position="61"/>
    </location>
</feature>
<dbReference type="EMBL" id="PDNA01000026">
    <property type="protein sequence ID" value="PGH23289.1"/>
    <property type="molecule type" value="Genomic_DNA"/>
</dbReference>
<evidence type="ECO:0000313" key="3">
    <source>
        <dbReference type="Proteomes" id="UP000224634"/>
    </source>
</evidence>
<dbReference type="STRING" id="1447883.A0A2B7YQH9"/>
<dbReference type="Pfam" id="PF12505">
    <property type="entry name" value="DUF3712"/>
    <property type="match status" value="1"/>
</dbReference>
<accession>A0A2B7YQH9</accession>